<dbReference type="Pfam" id="PF08573">
    <property type="entry name" value="SAE2"/>
    <property type="match status" value="1"/>
</dbReference>
<dbReference type="GO" id="GO:0005634">
    <property type="term" value="C:nucleus"/>
    <property type="evidence" value="ECO:0007669"/>
    <property type="project" value="UniProtKB-SubCell"/>
</dbReference>
<dbReference type="PANTHER" id="PTHR15107">
    <property type="entry name" value="RETINOBLASTOMA BINDING PROTEIN 8"/>
    <property type="match status" value="1"/>
</dbReference>
<feature type="region of interest" description="Disordered" evidence="4">
    <location>
        <begin position="598"/>
        <end position="648"/>
    </location>
</feature>
<evidence type="ECO:0000256" key="4">
    <source>
        <dbReference type="SAM" id="MobiDB-lite"/>
    </source>
</evidence>
<organism evidence="6 7">
    <name type="scientific">Obba rivulosa</name>
    <dbReference type="NCBI Taxonomy" id="1052685"/>
    <lineage>
        <taxon>Eukaryota</taxon>
        <taxon>Fungi</taxon>
        <taxon>Dikarya</taxon>
        <taxon>Basidiomycota</taxon>
        <taxon>Agaricomycotina</taxon>
        <taxon>Agaricomycetes</taxon>
        <taxon>Polyporales</taxon>
        <taxon>Gelatoporiaceae</taxon>
        <taxon>Obba</taxon>
    </lineage>
</organism>
<dbReference type="OrthoDB" id="5801062at2759"/>
<feature type="region of interest" description="Disordered" evidence="4">
    <location>
        <begin position="694"/>
        <end position="722"/>
    </location>
</feature>
<feature type="compositionally biased region" description="Basic residues" evidence="4">
    <location>
        <begin position="305"/>
        <end position="316"/>
    </location>
</feature>
<evidence type="ECO:0000256" key="3">
    <source>
        <dbReference type="ARBA" id="ARBA00023242"/>
    </source>
</evidence>
<keyword evidence="2" id="KW-0227">DNA damage</keyword>
<dbReference type="Proteomes" id="UP000250043">
    <property type="component" value="Unassembled WGS sequence"/>
</dbReference>
<feature type="region of interest" description="Disordered" evidence="4">
    <location>
        <begin position="478"/>
        <end position="524"/>
    </location>
</feature>
<feature type="domain" description="DNA endonuclease activator Ctp1 C-terminal" evidence="5">
    <location>
        <begin position="563"/>
        <end position="689"/>
    </location>
</feature>
<keyword evidence="3" id="KW-0539">Nucleus</keyword>
<evidence type="ECO:0000313" key="7">
    <source>
        <dbReference type="Proteomes" id="UP000250043"/>
    </source>
</evidence>
<dbReference type="InterPro" id="IPR013882">
    <property type="entry name" value="Ctp1_C"/>
</dbReference>
<feature type="region of interest" description="Disordered" evidence="4">
    <location>
        <begin position="142"/>
        <end position="168"/>
    </location>
</feature>
<evidence type="ECO:0000256" key="1">
    <source>
        <dbReference type="ARBA" id="ARBA00004123"/>
    </source>
</evidence>
<feature type="region of interest" description="Disordered" evidence="4">
    <location>
        <begin position="388"/>
        <end position="462"/>
    </location>
</feature>
<keyword evidence="7" id="KW-1185">Reference proteome</keyword>
<dbReference type="EMBL" id="KV722445">
    <property type="protein sequence ID" value="OCH88711.1"/>
    <property type="molecule type" value="Genomic_DNA"/>
</dbReference>
<evidence type="ECO:0000259" key="5">
    <source>
        <dbReference type="Pfam" id="PF08573"/>
    </source>
</evidence>
<evidence type="ECO:0000313" key="6">
    <source>
        <dbReference type="EMBL" id="OCH88711.1"/>
    </source>
</evidence>
<dbReference type="AlphaFoldDB" id="A0A8E2APU6"/>
<proteinExistence type="predicted"/>
<feature type="compositionally biased region" description="Polar residues" evidence="4">
    <location>
        <begin position="630"/>
        <end position="640"/>
    </location>
</feature>
<dbReference type="GO" id="GO:0003684">
    <property type="term" value="F:damaged DNA binding"/>
    <property type="evidence" value="ECO:0007669"/>
    <property type="project" value="TreeGrafter"/>
</dbReference>
<evidence type="ECO:0000256" key="2">
    <source>
        <dbReference type="ARBA" id="ARBA00022763"/>
    </source>
</evidence>
<dbReference type="PANTHER" id="PTHR15107:SF0">
    <property type="entry name" value="DNA ENDONUCLEASE ACTIVATOR CTP1 C-TERMINAL DOMAIN-CONTAINING PROTEIN"/>
    <property type="match status" value="1"/>
</dbReference>
<dbReference type="GO" id="GO:0010792">
    <property type="term" value="P:DNA double-strand break processing involved in repair via single-strand annealing"/>
    <property type="evidence" value="ECO:0007669"/>
    <property type="project" value="TreeGrafter"/>
</dbReference>
<reference evidence="6 7" key="1">
    <citation type="submission" date="2016-07" db="EMBL/GenBank/DDBJ databases">
        <title>Draft genome of the white-rot fungus Obba rivulosa 3A-2.</title>
        <authorList>
            <consortium name="DOE Joint Genome Institute"/>
            <person name="Miettinen O."/>
            <person name="Riley R."/>
            <person name="Acob R."/>
            <person name="Barry K."/>
            <person name="Cullen D."/>
            <person name="De Vries R."/>
            <person name="Hainaut M."/>
            <person name="Hatakka A."/>
            <person name="Henrissat B."/>
            <person name="Hilden K."/>
            <person name="Kuo R."/>
            <person name="Labutti K."/>
            <person name="Lipzen A."/>
            <person name="Makela M.R."/>
            <person name="Sandor L."/>
            <person name="Spatafora J.W."/>
            <person name="Grigoriev I.V."/>
            <person name="Hibbett D.S."/>
        </authorList>
    </citation>
    <scope>NUCLEOTIDE SEQUENCE [LARGE SCALE GENOMIC DNA]</scope>
    <source>
        <strain evidence="6 7">3A-2</strain>
    </source>
</reference>
<name>A0A8E2APU6_9APHY</name>
<protein>
    <recommendedName>
        <fullName evidence="5">DNA endonuclease activator Ctp1 C-terminal domain-containing protein</fullName>
    </recommendedName>
</protein>
<accession>A0A8E2APU6</accession>
<feature type="region of interest" description="Disordered" evidence="4">
    <location>
        <begin position="290"/>
        <end position="352"/>
    </location>
</feature>
<dbReference type="InterPro" id="IPR033316">
    <property type="entry name" value="RBBP8-like"/>
</dbReference>
<feature type="compositionally biased region" description="Basic and acidic residues" evidence="4">
    <location>
        <begin position="699"/>
        <end position="709"/>
    </location>
</feature>
<sequence length="722" mass="80182">METSSAQLNGTTSVEKQLDESVENKLFKLSNIKEKLNMRVSAVTQRAQDLATRLGFVTIDEAESAFSANPDIFNREFIEKAQSRIDALREELADLVRHGRLDREKAAQASRVVDELRKQNAGLTEELATVKRENNDLRSRVEELERRASSTHPPLATSGLPTPAQTVKRPTHRKALPVHLHPSSDDDLHVHSSDTFFSPVPAPTSHLVFPSVPADVPTDPSLLAQQLHDLQQRYAALRTAKERNEAKHEKDLIKWRNFKQWVCAEEGDVPVELPFDDAVPDMKLVKMVRKGYKKKQEQETGSPSGKRRLKDRRKQNARPINDENAAPCTSSAESSPRKRVKTRHLGDDLSTPAPLAPLFAKKVEAVSTLQEKLQAAAAEIMPAPVVRPRKGMKRKRDEVLIPNLTSSDTEDDSQAPDPVFSSSPPRLRKHPAKNPLRIQDPSTGAGAREPTPKEEDVFSGFSPLTPISCLPLENTPGLSTAKAAAPSDPRALEAAESSLVTPVPRAGSSNEHEPGSSTAKRNPADYTIYKGRGRYATNARAGADTINALYEIDGSRNDGRGFQFDDVVRSREQRKNLHAGDCECCHDYYEAIGPLPSRLQPPLWRSPESTPSKPSARPHKHLGAPHPASSMLSASSQGHLQDSGGAVDCKDQEQAIMEHKHQISRHRHQWERAKTPPGYWDIGFPDTQKAAELNRQAARMHEQKRRMIEQEASVGGRYKKRQ</sequence>
<comment type="subcellular location">
    <subcellularLocation>
        <location evidence="1">Nucleus</location>
    </subcellularLocation>
</comment>
<gene>
    <name evidence="6" type="ORF">OBBRIDRAFT_836365</name>
</gene>